<dbReference type="AlphaFoldDB" id="A0A653I8Y9"/>
<protein>
    <submittedName>
        <fullName evidence="1">Uncharacterized protein</fullName>
    </submittedName>
</protein>
<evidence type="ECO:0000313" key="2">
    <source>
        <dbReference type="Proteomes" id="UP000439752"/>
    </source>
</evidence>
<organism evidence="1 2">
    <name type="scientific">Exiguobacterium oxidotolerans</name>
    <dbReference type="NCBI Taxonomy" id="223958"/>
    <lineage>
        <taxon>Bacteria</taxon>
        <taxon>Bacillati</taxon>
        <taxon>Bacillota</taxon>
        <taxon>Bacilli</taxon>
        <taxon>Bacillales</taxon>
        <taxon>Bacillales Family XII. Incertae Sedis</taxon>
        <taxon>Exiguobacterium</taxon>
    </lineage>
</organism>
<dbReference type="RefSeq" id="WP_159173250.1">
    <property type="nucleotide sequence ID" value="NZ_LR732312.1"/>
</dbReference>
<sequence>MKKVIIVVLGILVVVAIGLQIREIVDAYQVAYKEELVPDKKAVEANTKQEPLYEIGRAEGEKTRIEKLYAFDQTVNGQLKNVVLVDRKYGLTNKASDDYFTIAPGKPATDAEKESFQPMVDRLDAEQVQAEVISKHEVVAVENDKKLTLTLFKVFYKDTDQKEYLFFIEKDGGLKLDLFKKGYSRLANY</sequence>
<reference evidence="1 2" key="1">
    <citation type="submission" date="2019-10" db="EMBL/GenBank/DDBJ databases">
        <authorList>
            <person name="Karimi E."/>
        </authorList>
    </citation>
    <scope>NUCLEOTIDE SEQUENCE [LARGE SCALE GENOMIC DNA]</scope>
    <source>
        <strain evidence="1">Exiguobacterium sp. 9Y</strain>
    </source>
</reference>
<dbReference type="EMBL" id="CABWKQ010000017">
    <property type="protein sequence ID" value="VWX35364.1"/>
    <property type="molecule type" value="Genomic_DNA"/>
</dbReference>
<name>A0A653I8Y9_9BACL</name>
<accession>A0A653I8Y9</accession>
<gene>
    <name evidence="1" type="ORF">EXIGUO9Y_240005</name>
</gene>
<dbReference type="Proteomes" id="UP000439752">
    <property type="component" value="Unassembled WGS sequence"/>
</dbReference>
<keyword evidence="2" id="KW-1185">Reference proteome</keyword>
<evidence type="ECO:0000313" key="1">
    <source>
        <dbReference type="EMBL" id="VWX35364.1"/>
    </source>
</evidence>
<proteinExistence type="predicted"/>